<dbReference type="Pfam" id="PF00089">
    <property type="entry name" value="Trypsin"/>
    <property type="match status" value="1"/>
</dbReference>
<evidence type="ECO:0000313" key="8">
    <source>
        <dbReference type="Proteomes" id="UP001059041"/>
    </source>
</evidence>
<dbReference type="Gene3D" id="2.40.10.10">
    <property type="entry name" value="Trypsin-like serine proteases"/>
    <property type="match status" value="1"/>
</dbReference>
<keyword evidence="8" id="KW-1185">Reference proteome</keyword>
<keyword evidence="3" id="KW-0378">Hydrolase</keyword>
<dbReference type="PANTHER" id="PTHR24252">
    <property type="entry name" value="ACROSIN-RELATED"/>
    <property type="match status" value="1"/>
</dbReference>
<evidence type="ECO:0000256" key="1">
    <source>
        <dbReference type="ARBA" id="ARBA00022670"/>
    </source>
</evidence>
<accession>A0A9W7WEL3</accession>
<dbReference type="InterPro" id="IPR018114">
    <property type="entry name" value="TRYPSIN_HIS"/>
</dbReference>
<proteinExistence type="predicted"/>
<organism evidence="7 8">
    <name type="scientific">Triplophysa rosa</name>
    <name type="common">Cave loach</name>
    <dbReference type="NCBI Taxonomy" id="992332"/>
    <lineage>
        <taxon>Eukaryota</taxon>
        <taxon>Metazoa</taxon>
        <taxon>Chordata</taxon>
        <taxon>Craniata</taxon>
        <taxon>Vertebrata</taxon>
        <taxon>Euteleostomi</taxon>
        <taxon>Actinopterygii</taxon>
        <taxon>Neopterygii</taxon>
        <taxon>Teleostei</taxon>
        <taxon>Ostariophysi</taxon>
        <taxon>Cypriniformes</taxon>
        <taxon>Nemacheilidae</taxon>
        <taxon>Triplophysa</taxon>
    </lineage>
</organism>
<dbReference type="InterPro" id="IPR009003">
    <property type="entry name" value="Peptidase_S1_PA"/>
</dbReference>
<evidence type="ECO:0000256" key="5">
    <source>
        <dbReference type="ARBA" id="ARBA00023157"/>
    </source>
</evidence>
<dbReference type="PROSITE" id="PS00134">
    <property type="entry name" value="TRYPSIN_HIS"/>
    <property type="match status" value="1"/>
</dbReference>
<dbReference type="SMART" id="SM00020">
    <property type="entry name" value="Tryp_SPc"/>
    <property type="match status" value="1"/>
</dbReference>
<keyword evidence="1" id="KW-0645">Protease</keyword>
<evidence type="ECO:0000256" key="2">
    <source>
        <dbReference type="ARBA" id="ARBA00022729"/>
    </source>
</evidence>
<feature type="domain" description="Peptidase S1" evidence="6">
    <location>
        <begin position="17"/>
        <end position="250"/>
    </location>
</feature>
<keyword evidence="5" id="KW-1015">Disulfide bond</keyword>
<keyword evidence="2" id="KW-0732">Signal</keyword>
<dbReference type="GO" id="GO:0007340">
    <property type="term" value="P:acrosome reaction"/>
    <property type="evidence" value="ECO:0007669"/>
    <property type="project" value="TreeGrafter"/>
</dbReference>
<protein>
    <submittedName>
        <fullName evidence="7">Granzyme K-like</fullName>
    </submittedName>
</protein>
<keyword evidence="4" id="KW-0720">Serine protease</keyword>
<dbReference type="GO" id="GO:0006508">
    <property type="term" value="P:proteolysis"/>
    <property type="evidence" value="ECO:0007669"/>
    <property type="project" value="UniProtKB-KW"/>
</dbReference>
<dbReference type="Proteomes" id="UP001059041">
    <property type="component" value="Linkage Group LG19"/>
</dbReference>
<dbReference type="InterPro" id="IPR001314">
    <property type="entry name" value="Peptidase_S1A"/>
</dbReference>
<reference evidence="7" key="1">
    <citation type="submission" date="2021-02" db="EMBL/GenBank/DDBJ databases">
        <title>Comparative genomics reveals that relaxation of natural selection precedes convergent phenotypic evolution of cavefish.</title>
        <authorList>
            <person name="Peng Z."/>
        </authorList>
    </citation>
    <scope>NUCLEOTIDE SEQUENCE</scope>
    <source>
        <tissue evidence="7">Muscle</tissue>
    </source>
</reference>
<dbReference type="InterPro" id="IPR043504">
    <property type="entry name" value="Peptidase_S1_PA_chymotrypsin"/>
</dbReference>
<dbReference type="FunFam" id="2.40.10.10:FF:000120">
    <property type="entry name" value="Putative serine protease"/>
    <property type="match status" value="1"/>
</dbReference>
<evidence type="ECO:0000259" key="6">
    <source>
        <dbReference type="PROSITE" id="PS50240"/>
    </source>
</evidence>
<dbReference type="AlphaFoldDB" id="A0A9W7WEL3"/>
<evidence type="ECO:0000256" key="3">
    <source>
        <dbReference type="ARBA" id="ARBA00022801"/>
    </source>
</evidence>
<dbReference type="CDD" id="cd00190">
    <property type="entry name" value="Tryp_SPc"/>
    <property type="match status" value="1"/>
</dbReference>
<dbReference type="GO" id="GO:0004252">
    <property type="term" value="F:serine-type endopeptidase activity"/>
    <property type="evidence" value="ECO:0007669"/>
    <property type="project" value="InterPro"/>
</dbReference>
<comment type="caution">
    <text evidence="7">The sequence shown here is derived from an EMBL/GenBank/DDBJ whole genome shotgun (WGS) entry which is preliminary data.</text>
</comment>
<sequence>YCISSYLKVVDCSDVSIVGGKNVKKLQPWIVSIQKHQQHVCGGVLIERQWVLTAAHCKLTLQNTDSVTVLMGTLSLKNKKRSQRIGILSYEHHKGFNMVTKEHDIMLIKLSKKVKVKPKKLPKEEQDIRDGTKCTVMGWGVTNSKDKEASDELQMLEVTAVDRKQCNNDYKGDFVITKDMVCAGSMEKNKGTCRGDSGGPLECKKSSKRFSKTNIVGVLSGAKGCGDPKKPTVYAFLSKEHISWINNVLKKQFNSTTF</sequence>
<dbReference type="EMBL" id="JAFHDT010000019">
    <property type="protein sequence ID" value="KAI7796234.1"/>
    <property type="molecule type" value="Genomic_DNA"/>
</dbReference>
<name>A0A9W7WEL3_TRIRA</name>
<dbReference type="PROSITE" id="PS50240">
    <property type="entry name" value="TRYPSIN_DOM"/>
    <property type="match status" value="1"/>
</dbReference>
<dbReference type="PRINTS" id="PR00722">
    <property type="entry name" value="CHYMOTRYPSIN"/>
</dbReference>
<dbReference type="SUPFAM" id="SSF50494">
    <property type="entry name" value="Trypsin-like serine proteases"/>
    <property type="match status" value="1"/>
</dbReference>
<evidence type="ECO:0000256" key="4">
    <source>
        <dbReference type="ARBA" id="ARBA00022825"/>
    </source>
</evidence>
<evidence type="ECO:0000313" key="7">
    <source>
        <dbReference type="EMBL" id="KAI7796234.1"/>
    </source>
</evidence>
<feature type="non-terminal residue" evidence="7">
    <location>
        <position position="258"/>
    </location>
</feature>
<dbReference type="InterPro" id="IPR001254">
    <property type="entry name" value="Trypsin_dom"/>
</dbReference>
<gene>
    <name evidence="7" type="ORF">IRJ41_018057</name>
</gene>
<dbReference type="PANTHER" id="PTHR24252:SF14">
    <property type="entry name" value="NOVEL TRYPSIN FAMILY PROTEIN"/>
    <property type="match status" value="1"/>
</dbReference>